<dbReference type="Gene3D" id="3.60.110.10">
    <property type="entry name" value="Carbon-nitrogen hydrolase"/>
    <property type="match status" value="1"/>
</dbReference>
<proteinExistence type="predicted"/>
<comment type="caution">
    <text evidence="2">The sequence shown here is derived from an EMBL/GenBank/DDBJ whole genome shotgun (WGS) entry which is preliminary data.</text>
</comment>
<organism evidence="2 3">
    <name type="scientific">PS1 clade bacterium</name>
    <dbReference type="NCBI Taxonomy" id="2175152"/>
    <lineage>
        <taxon>Bacteria</taxon>
        <taxon>Pseudomonadati</taxon>
        <taxon>Pseudomonadota</taxon>
        <taxon>Alphaproteobacteria</taxon>
        <taxon>PS1 clade</taxon>
    </lineage>
</organism>
<name>A0A937HHT7_9PROT</name>
<reference evidence="2" key="1">
    <citation type="submission" date="2020-10" db="EMBL/GenBank/DDBJ databases">
        <title>Microbiome of the Black Sea water column analyzed by genome centric metagenomics.</title>
        <authorList>
            <person name="Cabello-Yeves P.J."/>
            <person name="Callieri C."/>
            <person name="Picazo A."/>
            <person name="Mehrshad M."/>
            <person name="Haro-Moreno J.M."/>
            <person name="Roda-Garcia J."/>
            <person name="Dzembekova N."/>
            <person name="Slabakova V."/>
            <person name="Slabakova N."/>
            <person name="Moncheva S."/>
            <person name="Rodriguez-Valera F."/>
        </authorList>
    </citation>
    <scope>NUCLEOTIDE SEQUENCE</scope>
    <source>
        <strain evidence="2">BS307-5m-G5</strain>
    </source>
</reference>
<dbReference type="SUPFAM" id="SSF56317">
    <property type="entry name" value="Carbon-nitrogen hydrolase"/>
    <property type="match status" value="1"/>
</dbReference>
<evidence type="ECO:0000313" key="3">
    <source>
        <dbReference type="Proteomes" id="UP000785783"/>
    </source>
</evidence>
<dbReference type="PANTHER" id="PTHR23088">
    <property type="entry name" value="NITRILASE-RELATED"/>
    <property type="match status" value="1"/>
</dbReference>
<protein>
    <submittedName>
        <fullName evidence="2">Carbon-nitrogen hydrolase family protein</fullName>
    </submittedName>
</protein>
<accession>A0A937HHT7</accession>
<dbReference type="InterPro" id="IPR003010">
    <property type="entry name" value="C-N_Hydrolase"/>
</dbReference>
<dbReference type="GO" id="GO:0016787">
    <property type="term" value="F:hydrolase activity"/>
    <property type="evidence" value="ECO:0007669"/>
    <property type="project" value="UniProtKB-KW"/>
</dbReference>
<dbReference type="Proteomes" id="UP000785783">
    <property type="component" value="Unassembled WGS sequence"/>
</dbReference>
<feature type="non-terminal residue" evidence="2">
    <location>
        <position position="1"/>
    </location>
</feature>
<dbReference type="Pfam" id="PF00795">
    <property type="entry name" value="CN_hydrolase"/>
    <property type="match status" value="1"/>
</dbReference>
<dbReference type="AlphaFoldDB" id="A0A937HHT7"/>
<evidence type="ECO:0000259" key="1">
    <source>
        <dbReference type="PROSITE" id="PS50263"/>
    </source>
</evidence>
<dbReference type="InterPro" id="IPR036526">
    <property type="entry name" value="C-N_Hydrolase_sf"/>
</dbReference>
<dbReference type="PROSITE" id="PS50263">
    <property type="entry name" value="CN_HYDROLASE"/>
    <property type="match status" value="1"/>
</dbReference>
<dbReference type="PANTHER" id="PTHR23088:SF27">
    <property type="entry name" value="DEAMINATED GLUTATHIONE AMIDASE"/>
    <property type="match status" value="1"/>
</dbReference>
<sequence>YDLRFPAVYRRLAEAGAQVIFVPSAFTRQTGEAHWHILLRARAIETGCYIVAPAQIGTHENGRETYGHSLIIDPWGEILAEADAADEFISAEIDIDRVAQARAQIPALQHGASYTQPDGGQAHD</sequence>
<gene>
    <name evidence="2" type="ORF">ISQ19_04250</name>
</gene>
<evidence type="ECO:0000313" key="2">
    <source>
        <dbReference type="EMBL" id="MBL6761890.1"/>
    </source>
</evidence>
<keyword evidence="2" id="KW-0378">Hydrolase</keyword>
<dbReference type="EMBL" id="JADHOK010000045">
    <property type="protein sequence ID" value="MBL6761890.1"/>
    <property type="molecule type" value="Genomic_DNA"/>
</dbReference>
<feature type="domain" description="CN hydrolase" evidence="1">
    <location>
        <begin position="1"/>
        <end position="95"/>
    </location>
</feature>